<reference evidence="5 6" key="1">
    <citation type="submission" date="2016-04" db="EMBL/GenBank/DDBJ databases">
        <title>ATOL: Assembling a taxonomically balanced genome-scale reconstruction of the evolutionary history of the Enterobacteriaceae.</title>
        <authorList>
            <person name="Plunkett G.III."/>
            <person name="Neeno-Eckwall E.C."/>
            <person name="Glasner J.D."/>
            <person name="Perna N.T."/>
        </authorList>
    </citation>
    <scope>NUCLEOTIDE SEQUENCE [LARGE SCALE GENOMIC DNA]</scope>
    <source>
        <strain evidence="5 6">ATCC 19692</strain>
    </source>
</reference>
<dbReference type="AlphaFoldDB" id="A0A198FB64"/>
<protein>
    <submittedName>
        <fullName evidence="5">Putative secreted protein</fullName>
        <ecNumber evidence="5">4.2.2.3</ecNumber>
    </submittedName>
</protein>
<sequence length="396" mass="44814">MKKYMVGILCILASVAVSHRAIASMDMVHPGILETKAQFRFVKNNLNSEPWKSAYEKILKDPRAKLDYKPTPWKTVECGSYSNPNFGCTDETRDASAAYTQVILWQLTGNTQYAENTRKILNAWAETLEGGHTNSNGPLQAAWSAETFTRAAEILEYTYAGWTKEEKAKVKKMFSEQYLPDIKRMFSGAYGCYNNNWQASGIEGMLNIGIFTRNEALFNEAIDKWKSLLPAYIYLKSDGPIPANTSWCSRPTSQIVGTWNNPTELTDGLSKESCRDFEHTAYGIAALINVAETAYIQGIDLYNDKETKAAERLQKTMELHAKYQNNDSGLPQLCKDYEGIKLNTVGTFEIGYNEYVVRKGNTLTETEVFLQRTRPTTGRFHYLWETMTHGLIGYAE</sequence>
<dbReference type="Pfam" id="PF05426">
    <property type="entry name" value="Alginate_lyase"/>
    <property type="match status" value="1"/>
</dbReference>
<dbReference type="GO" id="GO:0045135">
    <property type="term" value="F:poly(beta-D-mannuronate) lyase activity"/>
    <property type="evidence" value="ECO:0007669"/>
    <property type="project" value="UniProtKB-EC"/>
</dbReference>
<evidence type="ECO:0000256" key="3">
    <source>
        <dbReference type="SAM" id="SignalP"/>
    </source>
</evidence>
<organism evidence="5 6">
    <name type="scientific">Proteus myxofaciens ATCC 19692</name>
    <dbReference type="NCBI Taxonomy" id="1354337"/>
    <lineage>
        <taxon>Bacteria</taxon>
        <taxon>Pseudomonadati</taxon>
        <taxon>Pseudomonadota</taxon>
        <taxon>Gammaproteobacteria</taxon>
        <taxon>Enterobacterales</taxon>
        <taxon>Morganellaceae</taxon>
        <taxon>Proteus</taxon>
    </lineage>
</organism>
<dbReference type="SUPFAM" id="SSF48230">
    <property type="entry name" value="Chondroitin AC/alginate lyase"/>
    <property type="match status" value="1"/>
</dbReference>
<dbReference type="Gene3D" id="1.50.10.100">
    <property type="entry name" value="Chondroitin AC/alginate lyase"/>
    <property type="match status" value="1"/>
</dbReference>
<dbReference type="GO" id="GO:0042597">
    <property type="term" value="C:periplasmic space"/>
    <property type="evidence" value="ECO:0007669"/>
    <property type="project" value="InterPro"/>
</dbReference>
<keyword evidence="6" id="KW-1185">Reference proteome</keyword>
<dbReference type="InterPro" id="IPR008929">
    <property type="entry name" value="Chondroitin_lyas"/>
</dbReference>
<name>A0A198FB64_9GAMM</name>
<dbReference type="RefSeq" id="WP_210433254.1">
    <property type="nucleotide sequence ID" value="NZ_LXEN01000151.1"/>
</dbReference>
<dbReference type="EC" id="4.2.2.3" evidence="5"/>
<evidence type="ECO:0000313" key="6">
    <source>
        <dbReference type="Proteomes" id="UP000094023"/>
    </source>
</evidence>
<feature type="domain" description="Alginate lyase" evidence="4">
    <location>
        <begin position="85"/>
        <end position="326"/>
    </location>
</feature>
<evidence type="ECO:0000256" key="1">
    <source>
        <dbReference type="ARBA" id="ARBA00022729"/>
    </source>
</evidence>
<feature type="chain" id="PRO_5008278761" evidence="3">
    <location>
        <begin position="24"/>
        <end position="396"/>
    </location>
</feature>
<comment type="caution">
    <text evidence="5">The sequence shown here is derived from an EMBL/GenBank/DDBJ whole genome shotgun (WGS) entry which is preliminary data.</text>
</comment>
<keyword evidence="1 3" id="KW-0732">Signal</keyword>
<dbReference type="Proteomes" id="UP000094023">
    <property type="component" value="Unassembled WGS sequence"/>
</dbReference>
<keyword evidence="2 5" id="KW-0456">Lyase</keyword>
<accession>A0A198FB64</accession>
<dbReference type="EMBL" id="LXEN01000151">
    <property type="protein sequence ID" value="OAT22128.1"/>
    <property type="molecule type" value="Genomic_DNA"/>
</dbReference>
<proteinExistence type="predicted"/>
<gene>
    <name evidence="5" type="ORF">M983_2995</name>
</gene>
<dbReference type="STRING" id="1354337.M983_2995"/>
<evidence type="ECO:0000313" key="5">
    <source>
        <dbReference type="EMBL" id="OAT22128.1"/>
    </source>
</evidence>
<evidence type="ECO:0000256" key="2">
    <source>
        <dbReference type="ARBA" id="ARBA00023239"/>
    </source>
</evidence>
<evidence type="ECO:0000259" key="4">
    <source>
        <dbReference type="Pfam" id="PF05426"/>
    </source>
</evidence>
<dbReference type="InterPro" id="IPR008397">
    <property type="entry name" value="Alginate_lyase_dom"/>
</dbReference>
<feature type="signal peptide" evidence="3">
    <location>
        <begin position="1"/>
        <end position="23"/>
    </location>
</feature>